<keyword evidence="9" id="KW-0732">Signal</keyword>
<keyword evidence="4 8" id="KW-0479">Metal-binding</keyword>
<dbReference type="EMBL" id="BAAAEW010000047">
    <property type="protein sequence ID" value="GAA0768204.1"/>
    <property type="molecule type" value="Genomic_DNA"/>
</dbReference>
<protein>
    <submittedName>
        <fullName evidence="11">C-type cytochrome</fullName>
    </submittedName>
</protein>
<dbReference type="PANTHER" id="PTHR33751">
    <property type="entry name" value="CBB3-TYPE CYTOCHROME C OXIDASE SUBUNIT FIXP"/>
    <property type="match status" value="1"/>
</dbReference>
<evidence type="ECO:0000313" key="11">
    <source>
        <dbReference type="EMBL" id="GAA0768204.1"/>
    </source>
</evidence>
<comment type="subcellular location">
    <subcellularLocation>
        <location evidence="1">Periplasm</location>
    </subcellularLocation>
</comment>
<organism evidence="11 12">
    <name type="scientific">Ideonella azotifigens</name>
    <dbReference type="NCBI Taxonomy" id="513160"/>
    <lineage>
        <taxon>Bacteria</taxon>
        <taxon>Pseudomonadati</taxon>
        <taxon>Pseudomonadota</taxon>
        <taxon>Betaproteobacteria</taxon>
        <taxon>Burkholderiales</taxon>
        <taxon>Sphaerotilaceae</taxon>
        <taxon>Ideonella</taxon>
    </lineage>
</organism>
<dbReference type="InterPro" id="IPR009056">
    <property type="entry name" value="Cyt_c-like_dom"/>
</dbReference>
<evidence type="ECO:0000313" key="12">
    <source>
        <dbReference type="Proteomes" id="UP001500279"/>
    </source>
</evidence>
<proteinExistence type="predicted"/>
<feature type="chain" id="PRO_5045940453" evidence="9">
    <location>
        <begin position="24"/>
        <end position="210"/>
    </location>
</feature>
<feature type="domain" description="Cytochrome c" evidence="10">
    <location>
        <begin position="33"/>
        <end position="210"/>
    </location>
</feature>
<evidence type="ECO:0000256" key="2">
    <source>
        <dbReference type="ARBA" id="ARBA00022448"/>
    </source>
</evidence>
<keyword evidence="7 8" id="KW-0408">Iron</keyword>
<gene>
    <name evidence="11" type="ORF">GCM10009107_57850</name>
</gene>
<dbReference type="InterPro" id="IPR024167">
    <property type="entry name" value="Cytochrome_c4-like"/>
</dbReference>
<dbReference type="Gene3D" id="1.10.760.10">
    <property type="entry name" value="Cytochrome c-like domain"/>
    <property type="match status" value="2"/>
</dbReference>
<reference evidence="11 12" key="1">
    <citation type="journal article" date="2019" name="Int. J. Syst. Evol. Microbiol.">
        <title>The Global Catalogue of Microorganisms (GCM) 10K type strain sequencing project: providing services to taxonomists for standard genome sequencing and annotation.</title>
        <authorList>
            <consortium name="The Broad Institute Genomics Platform"/>
            <consortium name="The Broad Institute Genome Sequencing Center for Infectious Disease"/>
            <person name="Wu L."/>
            <person name="Ma J."/>
        </authorList>
    </citation>
    <scope>NUCLEOTIDE SEQUENCE [LARGE SCALE GENOMIC DNA]</scope>
    <source>
        <strain evidence="11 12">JCM 15503</strain>
    </source>
</reference>
<evidence type="ECO:0000256" key="9">
    <source>
        <dbReference type="SAM" id="SignalP"/>
    </source>
</evidence>
<dbReference type="RefSeq" id="WP_141288349.1">
    <property type="nucleotide sequence ID" value="NZ_BAAAEW010000047.1"/>
</dbReference>
<accession>A0ABN1KIX5</accession>
<sequence>MKTSVAVASSVVLAALLAAPAFAAEASAAPAKIDLVRGSEISSTVCAACHTADGSRGSPANPILQGQHADYLYKQLTEFKAGKRPSAVMNGMAATLSESDMRNVAAFYAGKTAKPGAAKNPDTVQLGQKIYRGGIAEKNVPACAGCHSPNGAGIPAQYPRLAGQHADYVEIQMNNFRSGARPNSVPMAGVASRMSDKEIKAVSDYIAGLR</sequence>
<keyword evidence="3 8" id="KW-0349">Heme</keyword>
<dbReference type="InterPro" id="IPR036909">
    <property type="entry name" value="Cyt_c-like_dom_sf"/>
</dbReference>
<evidence type="ECO:0000256" key="1">
    <source>
        <dbReference type="ARBA" id="ARBA00004418"/>
    </source>
</evidence>
<keyword evidence="5" id="KW-0574">Periplasm</keyword>
<keyword evidence="6" id="KW-0249">Electron transport</keyword>
<evidence type="ECO:0000256" key="5">
    <source>
        <dbReference type="ARBA" id="ARBA00022764"/>
    </source>
</evidence>
<dbReference type="PIRSF" id="PIRSF000005">
    <property type="entry name" value="Cytochrome_c4"/>
    <property type="match status" value="1"/>
</dbReference>
<keyword evidence="2" id="KW-0813">Transport</keyword>
<evidence type="ECO:0000256" key="8">
    <source>
        <dbReference type="PROSITE-ProRule" id="PRU00433"/>
    </source>
</evidence>
<dbReference type="Pfam" id="PF00034">
    <property type="entry name" value="Cytochrom_C"/>
    <property type="match status" value="2"/>
</dbReference>
<dbReference type="PANTHER" id="PTHR33751:SF9">
    <property type="entry name" value="CYTOCHROME C4"/>
    <property type="match status" value="1"/>
</dbReference>
<dbReference type="Proteomes" id="UP001500279">
    <property type="component" value="Unassembled WGS sequence"/>
</dbReference>
<evidence type="ECO:0000256" key="3">
    <source>
        <dbReference type="ARBA" id="ARBA00022617"/>
    </source>
</evidence>
<comment type="caution">
    <text evidence="11">The sequence shown here is derived from an EMBL/GenBank/DDBJ whole genome shotgun (WGS) entry which is preliminary data.</text>
</comment>
<dbReference type="SUPFAM" id="SSF46626">
    <property type="entry name" value="Cytochrome c"/>
    <property type="match status" value="2"/>
</dbReference>
<evidence type="ECO:0000256" key="6">
    <source>
        <dbReference type="ARBA" id="ARBA00022982"/>
    </source>
</evidence>
<evidence type="ECO:0000256" key="7">
    <source>
        <dbReference type="ARBA" id="ARBA00023004"/>
    </source>
</evidence>
<feature type="signal peptide" evidence="9">
    <location>
        <begin position="1"/>
        <end position="23"/>
    </location>
</feature>
<evidence type="ECO:0000259" key="10">
    <source>
        <dbReference type="PROSITE" id="PS51007"/>
    </source>
</evidence>
<evidence type="ECO:0000256" key="4">
    <source>
        <dbReference type="ARBA" id="ARBA00022723"/>
    </source>
</evidence>
<keyword evidence="12" id="KW-1185">Reference proteome</keyword>
<name>A0ABN1KIX5_9BURK</name>
<dbReference type="InterPro" id="IPR050597">
    <property type="entry name" value="Cytochrome_c_Oxidase_Subunit"/>
</dbReference>
<dbReference type="PROSITE" id="PS51007">
    <property type="entry name" value="CYTC"/>
    <property type="match status" value="1"/>
</dbReference>